<dbReference type="NCBIfam" id="TIGR01029">
    <property type="entry name" value="rpsG_bact"/>
    <property type="match status" value="1"/>
</dbReference>
<dbReference type="Pfam" id="PF00177">
    <property type="entry name" value="Ribosomal_S7"/>
    <property type="match status" value="1"/>
</dbReference>
<name>A0A097KR98_9CHLO</name>
<dbReference type="InterPro" id="IPR023798">
    <property type="entry name" value="Ribosomal_uS7_dom"/>
</dbReference>
<dbReference type="AlphaFoldDB" id="A0A097KR98"/>
<comment type="subunit">
    <text evidence="7">Part of the 30S ribosomal subunit.</text>
</comment>
<comment type="subcellular location">
    <subcellularLocation>
        <location evidence="7">Plastid</location>
        <location evidence="7">Chloroplast</location>
    </subcellularLocation>
</comment>
<dbReference type="SUPFAM" id="SSF47973">
    <property type="entry name" value="Ribosomal protein S7"/>
    <property type="match status" value="1"/>
</dbReference>
<dbReference type="Gene3D" id="1.10.455.10">
    <property type="entry name" value="Ribosomal protein S7 domain"/>
    <property type="match status" value="1"/>
</dbReference>
<evidence type="ECO:0000256" key="3">
    <source>
        <dbReference type="ARBA" id="ARBA00022884"/>
    </source>
</evidence>
<keyword evidence="10" id="KW-0150">Chloroplast</keyword>
<gene>
    <name evidence="7 10" type="primary">rps7</name>
</gene>
<dbReference type="EMBL" id="KM462888">
    <property type="protein sequence ID" value="AIT95706.1"/>
    <property type="molecule type" value="Genomic_DNA"/>
</dbReference>
<evidence type="ECO:0000256" key="1">
    <source>
        <dbReference type="ARBA" id="ARBA00007151"/>
    </source>
</evidence>
<evidence type="ECO:0000256" key="7">
    <source>
        <dbReference type="HAMAP-Rule" id="MF_00480"/>
    </source>
</evidence>
<reference evidence="10" key="1">
    <citation type="journal article" date="2014" name="BMC Evol. Biol.">
        <title>Chloroplast phylogenomic analysis resolves deep-level relationships within the green algal class Trebouxiophyceae.</title>
        <authorList>
            <person name="Lemieux C."/>
            <person name="Otis C."/>
            <person name="Turmel M."/>
        </authorList>
    </citation>
    <scope>NUCLEOTIDE SEQUENCE</scope>
</reference>
<evidence type="ECO:0000256" key="4">
    <source>
        <dbReference type="ARBA" id="ARBA00022980"/>
    </source>
</evidence>
<dbReference type="GO" id="GO:0006412">
    <property type="term" value="P:translation"/>
    <property type="evidence" value="ECO:0007669"/>
    <property type="project" value="UniProtKB-UniRule"/>
</dbReference>
<dbReference type="InterPro" id="IPR000235">
    <property type="entry name" value="Ribosomal_uS7"/>
</dbReference>
<geneLocation type="chloroplast" evidence="10"/>
<dbReference type="PIRSF" id="PIRSF002122">
    <property type="entry name" value="RPS7p_RPS7a_RPS5e_RPS7o"/>
    <property type="match status" value="1"/>
</dbReference>
<dbReference type="GO" id="GO:0015935">
    <property type="term" value="C:small ribosomal subunit"/>
    <property type="evidence" value="ECO:0007669"/>
    <property type="project" value="InterPro"/>
</dbReference>
<evidence type="ECO:0000256" key="2">
    <source>
        <dbReference type="ARBA" id="ARBA00022730"/>
    </source>
</evidence>
<dbReference type="RefSeq" id="YP_009106881.1">
    <property type="nucleotide sequence ID" value="NC_025549.1"/>
</dbReference>
<dbReference type="InterPro" id="IPR036823">
    <property type="entry name" value="Ribosomal_uS7_dom_sf"/>
</dbReference>
<feature type="domain" description="Small ribosomal subunit protein uS7" evidence="9">
    <location>
        <begin position="30"/>
        <end position="177"/>
    </location>
</feature>
<comment type="similarity">
    <text evidence="1 7 8">Belongs to the universal ribosomal protein uS7 family.</text>
</comment>
<evidence type="ECO:0000313" key="10">
    <source>
        <dbReference type="EMBL" id="AIT95706.1"/>
    </source>
</evidence>
<organism evidence="10">
    <name type="scientific">Marvania geminata</name>
    <dbReference type="NCBI Taxonomy" id="97105"/>
    <lineage>
        <taxon>Eukaryota</taxon>
        <taxon>Viridiplantae</taxon>
        <taxon>Chlorophyta</taxon>
        <taxon>core chlorophytes</taxon>
        <taxon>Trebouxiophyceae</taxon>
        <taxon>Chlorellales</taxon>
        <taxon>Chlorellaceae</taxon>
        <taxon>Marvania</taxon>
    </lineage>
</organism>
<keyword evidence="4 7" id="KW-0689">Ribosomal protein</keyword>
<dbReference type="PANTHER" id="PTHR11205">
    <property type="entry name" value="RIBOSOMAL PROTEIN S7"/>
    <property type="match status" value="1"/>
</dbReference>
<comment type="function">
    <text evidence="7">One of the primary rRNA binding proteins, it binds directly to 16S rRNA where it nucleates assembly of the head domain of the 30S subunit.</text>
</comment>
<dbReference type="InterPro" id="IPR020606">
    <property type="entry name" value="Ribosomal_uS7_CS"/>
</dbReference>
<keyword evidence="5 7" id="KW-0687">Ribonucleoprotein</keyword>
<evidence type="ECO:0000256" key="5">
    <source>
        <dbReference type="ARBA" id="ARBA00023274"/>
    </source>
</evidence>
<dbReference type="GO" id="GO:0003735">
    <property type="term" value="F:structural constituent of ribosome"/>
    <property type="evidence" value="ECO:0007669"/>
    <property type="project" value="InterPro"/>
</dbReference>
<dbReference type="GO" id="GO:0009507">
    <property type="term" value="C:chloroplast"/>
    <property type="evidence" value="ECO:0007669"/>
    <property type="project" value="UniProtKB-SubCell"/>
</dbReference>
<dbReference type="GO" id="GO:0019843">
    <property type="term" value="F:rRNA binding"/>
    <property type="evidence" value="ECO:0007669"/>
    <property type="project" value="UniProtKB-UniRule"/>
</dbReference>
<protein>
    <recommendedName>
        <fullName evidence="6 7">Small ribosomal subunit protein uS7c</fullName>
    </recommendedName>
</protein>
<proteinExistence type="inferred from homology"/>
<evidence type="ECO:0000256" key="8">
    <source>
        <dbReference type="RuleBase" id="RU003619"/>
    </source>
</evidence>
<keyword evidence="10" id="KW-0934">Plastid</keyword>
<keyword evidence="3 7" id="KW-0694">RNA-binding</keyword>
<evidence type="ECO:0000256" key="6">
    <source>
        <dbReference type="ARBA" id="ARBA00035151"/>
    </source>
</evidence>
<sequence length="184" mass="21246">MHHKILVFYVRRTTKNSSGKQYRYKFSIMSRRRTPKKRSVMPDPVYDSRLVELIVRQIMRKGKKSLAYRIMYESMNQIAESTQQDPLGLIEQAVRNATPLVEIKARRVGGSTYQVPLEILPERGTALAIRWVLSAARNRSGRSMANKLTNEFVEASKNAGNAIRKRDEVHKMAEANKAFAKFRF</sequence>
<evidence type="ECO:0000259" key="9">
    <source>
        <dbReference type="Pfam" id="PF00177"/>
    </source>
</evidence>
<dbReference type="CDD" id="cd14871">
    <property type="entry name" value="uS7_Chloroplast"/>
    <property type="match status" value="1"/>
</dbReference>
<accession>A0A097KR98</accession>
<keyword evidence="2 7" id="KW-0699">rRNA-binding</keyword>
<dbReference type="GeneID" id="22161416"/>
<dbReference type="PROSITE" id="PS00052">
    <property type="entry name" value="RIBOSOMAL_S7"/>
    <property type="match status" value="1"/>
</dbReference>
<dbReference type="InterPro" id="IPR005717">
    <property type="entry name" value="Ribosomal_uS7_bac/org-type"/>
</dbReference>
<dbReference type="FunFam" id="1.10.455.10:FF:000001">
    <property type="entry name" value="30S ribosomal protein S7"/>
    <property type="match status" value="1"/>
</dbReference>
<dbReference type="HAMAP" id="MF_00480_B">
    <property type="entry name" value="Ribosomal_uS7_B"/>
    <property type="match status" value="1"/>
</dbReference>